<protein>
    <submittedName>
        <fullName evidence="1">Uncharacterized protein</fullName>
    </submittedName>
</protein>
<dbReference type="AlphaFoldDB" id="A0A3L6SVW2"/>
<accession>A0A3L6SVW2</accession>
<sequence length="164" mass="17966">MGFLDAVKPEALLVEGSLEICKMDLQPSQLYSLRRPTADRRLTLTTALLHCLQDRNKCRQQRRRLAGPRVRVVAAERGSSPASDGGASQARARRWRQRLAGPLAGVAAAANHRPALAGGGGGAPVLARKRQRQALAHSQQRRQHCAAGAIRRLYDISCFHHPKE</sequence>
<reference evidence="2" key="1">
    <citation type="journal article" date="2019" name="Nat. Commun.">
        <title>The genome of broomcorn millet.</title>
        <authorList>
            <person name="Zou C."/>
            <person name="Miki D."/>
            <person name="Li D."/>
            <person name="Tang Q."/>
            <person name="Xiao L."/>
            <person name="Rajput S."/>
            <person name="Deng P."/>
            <person name="Jia W."/>
            <person name="Huang R."/>
            <person name="Zhang M."/>
            <person name="Sun Y."/>
            <person name="Hu J."/>
            <person name="Fu X."/>
            <person name="Schnable P.S."/>
            <person name="Li F."/>
            <person name="Zhang H."/>
            <person name="Feng B."/>
            <person name="Zhu X."/>
            <person name="Liu R."/>
            <person name="Schnable J.C."/>
            <person name="Zhu J.-K."/>
            <person name="Zhang H."/>
        </authorList>
    </citation>
    <scope>NUCLEOTIDE SEQUENCE [LARGE SCALE GENOMIC DNA]</scope>
</reference>
<organism evidence="1 2">
    <name type="scientific">Panicum miliaceum</name>
    <name type="common">Proso millet</name>
    <name type="synonym">Broomcorn millet</name>
    <dbReference type="NCBI Taxonomy" id="4540"/>
    <lineage>
        <taxon>Eukaryota</taxon>
        <taxon>Viridiplantae</taxon>
        <taxon>Streptophyta</taxon>
        <taxon>Embryophyta</taxon>
        <taxon>Tracheophyta</taxon>
        <taxon>Spermatophyta</taxon>
        <taxon>Magnoliopsida</taxon>
        <taxon>Liliopsida</taxon>
        <taxon>Poales</taxon>
        <taxon>Poaceae</taxon>
        <taxon>PACMAD clade</taxon>
        <taxon>Panicoideae</taxon>
        <taxon>Panicodae</taxon>
        <taxon>Paniceae</taxon>
        <taxon>Panicinae</taxon>
        <taxon>Panicum</taxon>
        <taxon>Panicum sect. Panicum</taxon>
    </lineage>
</organism>
<keyword evidence="2" id="KW-1185">Reference proteome</keyword>
<gene>
    <name evidence="1" type="ORF">C2845_PM05G06970</name>
</gene>
<evidence type="ECO:0000313" key="1">
    <source>
        <dbReference type="EMBL" id="RLN27941.1"/>
    </source>
</evidence>
<dbReference type="EMBL" id="PQIB02000003">
    <property type="protein sequence ID" value="RLN27941.1"/>
    <property type="molecule type" value="Genomic_DNA"/>
</dbReference>
<evidence type="ECO:0000313" key="2">
    <source>
        <dbReference type="Proteomes" id="UP000275267"/>
    </source>
</evidence>
<proteinExistence type="predicted"/>
<dbReference type="Proteomes" id="UP000275267">
    <property type="component" value="Unassembled WGS sequence"/>
</dbReference>
<comment type="caution">
    <text evidence="1">The sequence shown here is derived from an EMBL/GenBank/DDBJ whole genome shotgun (WGS) entry which is preliminary data.</text>
</comment>
<name>A0A3L6SVW2_PANMI</name>